<dbReference type="AlphaFoldDB" id="A0A7J8NCP2"/>
<accession>A0A7J8NCP2</accession>
<dbReference type="EMBL" id="JABEZX010000044">
    <property type="protein sequence ID" value="MBA0574705.1"/>
    <property type="molecule type" value="Genomic_DNA"/>
</dbReference>
<comment type="caution">
    <text evidence="2">The sequence shown here is derived from an EMBL/GenBank/DDBJ whole genome shotgun (WGS) entry which is preliminary data.</text>
</comment>
<organism evidence="2 3">
    <name type="scientific">Gossypium lobatum</name>
    <dbReference type="NCBI Taxonomy" id="34289"/>
    <lineage>
        <taxon>Eukaryota</taxon>
        <taxon>Viridiplantae</taxon>
        <taxon>Streptophyta</taxon>
        <taxon>Embryophyta</taxon>
        <taxon>Tracheophyta</taxon>
        <taxon>Spermatophyta</taxon>
        <taxon>Magnoliopsida</taxon>
        <taxon>eudicotyledons</taxon>
        <taxon>Gunneridae</taxon>
        <taxon>Pentapetalae</taxon>
        <taxon>rosids</taxon>
        <taxon>malvids</taxon>
        <taxon>Malvales</taxon>
        <taxon>Malvaceae</taxon>
        <taxon>Malvoideae</taxon>
        <taxon>Gossypium</taxon>
    </lineage>
</organism>
<reference evidence="2 3" key="1">
    <citation type="journal article" date="2019" name="Genome Biol. Evol.">
        <title>Insights into the evolution of the New World diploid cottons (Gossypium, subgenus Houzingenia) based on genome sequencing.</title>
        <authorList>
            <person name="Grover C.E."/>
            <person name="Arick M.A. 2nd"/>
            <person name="Thrash A."/>
            <person name="Conover J.L."/>
            <person name="Sanders W.S."/>
            <person name="Peterson D.G."/>
            <person name="Frelichowski J.E."/>
            <person name="Scheffler J.A."/>
            <person name="Scheffler B.E."/>
            <person name="Wendel J.F."/>
        </authorList>
    </citation>
    <scope>NUCLEOTIDE SEQUENCE [LARGE SCALE GENOMIC DNA]</scope>
    <source>
        <strain evidence="2">157</strain>
        <tissue evidence="2">Leaf</tissue>
    </source>
</reference>
<evidence type="ECO:0000313" key="3">
    <source>
        <dbReference type="Proteomes" id="UP000593572"/>
    </source>
</evidence>
<name>A0A7J8NCP2_9ROSI</name>
<dbReference type="InterPro" id="IPR002156">
    <property type="entry name" value="RNaseH_domain"/>
</dbReference>
<gene>
    <name evidence="2" type="ORF">Golob_006991</name>
</gene>
<sequence>MGILFKDCEGHILVACTYHNTFIAYATIAEAKACLQAVSVSDELGFRNLIVEGDSLTRFENVTYLFAGQMANQAVCGGGGREGLDRN</sequence>
<dbReference type="GO" id="GO:0003676">
    <property type="term" value="F:nucleic acid binding"/>
    <property type="evidence" value="ECO:0007669"/>
    <property type="project" value="InterPro"/>
</dbReference>
<proteinExistence type="predicted"/>
<dbReference type="GO" id="GO:0004523">
    <property type="term" value="F:RNA-DNA hybrid ribonuclease activity"/>
    <property type="evidence" value="ECO:0007669"/>
    <property type="project" value="InterPro"/>
</dbReference>
<dbReference type="Pfam" id="PF13456">
    <property type="entry name" value="RVT_3"/>
    <property type="match status" value="1"/>
</dbReference>
<protein>
    <recommendedName>
        <fullName evidence="1">RNase H type-1 domain-containing protein</fullName>
    </recommendedName>
</protein>
<evidence type="ECO:0000313" key="2">
    <source>
        <dbReference type="EMBL" id="MBA0574705.1"/>
    </source>
</evidence>
<evidence type="ECO:0000259" key="1">
    <source>
        <dbReference type="Pfam" id="PF13456"/>
    </source>
</evidence>
<feature type="domain" description="RNase H type-1" evidence="1">
    <location>
        <begin position="2"/>
        <end position="64"/>
    </location>
</feature>
<dbReference type="Proteomes" id="UP000593572">
    <property type="component" value="Unassembled WGS sequence"/>
</dbReference>
<keyword evidence="3" id="KW-1185">Reference proteome</keyword>